<dbReference type="PATRIC" id="fig|1358026.3.peg.939"/>
<dbReference type="Proteomes" id="UP000016605">
    <property type="component" value="Unassembled WGS sequence"/>
</dbReference>
<proteinExistence type="predicted"/>
<protein>
    <submittedName>
        <fullName evidence="1">Uncharacterized protein</fullName>
    </submittedName>
</protein>
<evidence type="ECO:0000313" key="2">
    <source>
        <dbReference type="Proteomes" id="UP000016605"/>
    </source>
</evidence>
<comment type="caution">
    <text evidence="1">The sequence shown here is derived from an EMBL/GenBank/DDBJ whole genome shotgun (WGS) entry which is preliminary data.</text>
</comment>
<accession>U2RUX3</accession>
<dbReference type="EMBL" id="AWVQ01000114">
    <property type="protein sequence ID" value="ERK72561.1"/>
    <property type="molecule type" value="Genomic_DNA"/>
</dbReference>
<sequence length="46" mass="5253">MQRHAINERRHVVLPTCVLNSGWAGRSPPIRKVVLVVEARPRPPRC</sequence>
<dbReference type="HOGENOM" id="CLU_3185336_0_0_11"/>
<organism evidence="1 2">
    <name type="scientific">Leifsonia aquatica ATCC 14665</name>
    <dbReference type="NCBI Taxonomy" id="1358026"/>
    <lineage>
        <taxon>Bacteria</taxon>
        <taxon>Bacillati</taxon>
        <taxon>Actinomycetota</taxon>
        <taxon>Actinomycetes</taxon>
        <taxon>Micrococcales</taxon>
        <taxon>Microbacteriaceae</taxon>
        <taxon>Leifsonia</taxon>
    </lineage>
</organism>
<evidence type="ECO:0000313" key="1">
    <source>
        <dbReference type="EMBL" id="ERK72561.1"/>
    </source>
</evidence>
<dbReference type="AlphaFoldDB" id="U2RUX3"/>
<reference evidence="1 2" key="1">
    <citation type="submission" date="2013-08" db="EMBL/GenBank/DDBJ databases">
        <authorList>
            <person name="Weinstock G."/>
            <person name="Sodergren E."/>
            <person name="Wylie T."/>
            <person name="Fulton L."/>
            <person name="Fulton R."/>
            <person name="Fronick C."/>
            <person name="O'Laughlin M."/>
            <person name="Godfrey J."/>
            <person name="Miner T."/>
            <person name="Herter B."/>
            <person name="Appelbaum E."/>
            <person name="Cordes M."/>
            <person name="Lek S."/>
            <person name="Wollam A."/>
            <person name="Pepin K.H."/>
            <person name="Palsikar V.B."/>
            <person name="Mitreva M."/>
            <person name="Wilson R.K."/>
        </authorList>
    </citation>
    <scope>NUCLEOTIDE SEQUENCE [LARGE SCALE GENOMIC DNA]</scope>
    <source>
        <strain evidence="1 2">ATCC 14665</strain>
    </source>
</reference>
<gene>
    <name evidence="1" type="ORF">N136_01078</name>
</gene>
<name>U2RUX3_LEIAQ</name>